<dbReference type="InterPro" id="IPR051544">
    <property type="entry name" value="TPS_OM_transporter"/>
</dbReference>
<evidence type="ECO:0000313" key="8">
    <source>
        <dbReference type="Proteomes" id="UP000516369"/>
    </source>
</evidence>
<evidence type="ECO:0000259" key="6">
    <source>
        <dbReference type="Pfam" id="PF08479"/>
    </source>
</evidence>
<dbReference type="EMBL" id="CP053923">
    <property type="protein sequence ID" value="QNT69191.1"/>
    <property type="molecule type" value="Genomic_DNA"/>
</dbReference>
<keyword evidence="1" id="KW-1134">Transmembrane beta strand</keyword>
<accession>A0A7H1N0F5</accession>
<dbReference type="Proteomes" id="UP000516369">
    <property type="component" value="Chromosome"/>
</dbReference>
<dbReference type="Gene3D" id="2.40.160.50">
    <property type="entry name" value="membrane protein fhac: a member of the omp85/tpsb transporter family"/>
    <property type="match status" value="1"/>
</dbReference>
<organism evidence="7 8">
    <name type="scientific">Defluviicoccus vanus</name>
    <dbReference type="NCBI Taxonomy" id="111831"/>
    <lineage>
        <taxon>Bacteria</taxon>
        <taxon>Pseudomonadati</taxon>
        <taxon>Pseudomonadota</taxon>
        <taxon>Alphaproteobacteria</taxon>
        <taxon>Rhodospirillales</taxon>
        <taxon>Rhodospirillaceae</taxon>
        <taxon>Defluviicoccus</taxon>
    </lineage>
</organism>
<dbReference type="GO" id="GO:0046819">
    <property type="term" value="P:protein secretion by the type V secretion system"/>
    <property type="evidence" value="ECO:0007669"/>
    <property type="project" value="TreeGrafter"/>
</dbReference>
<keyword evidence="3" id="KW-0998">Cell outer membrane</keyword>
<feature type="region of interest" description="Disordered" evidence="4">
    <location>
        <begin position="1"/>
        <end position="23"/>
    </location>
</feature>
<feature type="domain" description="Haemolysin activator HlyB C-terminal" evidence="5">
    <location>
        <begin position="241"/>
        <end position="558"/>
    </location>
</feature>
<dbReference type="GO" id="GO:0008320">
    <property type="term" value="F:protein transmembrane transporter activity"/>
    <property type="evidence" value="ECO:0007669"/>
    <property type="project" value="TreeGrafter"/>
</dbReference>
<evidence type="ECO:0000256" key="2">
    <source>
        <dbReference type="ARBA" id="ARBA00022692"/>
    </source>
</evidence>
<dbReference type="PANTHER" id="PTHR34597">
    <property type="entry name" value="SLR1661 PROTEIN"/>
    <property type="match status" value="1"/>
</dbReference>
<evidence type="ECO:0000259" key="5">
    <source>
        <dbReference type="Pfam" id="PF03865"/>
    </source>
</evidence>
<gene>
    <name evidence="7" type="ORF">HQ394_07415</name>
</gene>
<dbReference type="KEGG" id="dvn:HQ394_07415"/>
<name>A0A7H1N0F5_9PROT</name>
<dbReference type="GO" id="GO:0098046">
    <property type="term" value="C:type V protein secretion system complex"/>
    <property type="evidence" value="ECO:0007669"/>
    <property type="project" value="TreeGrafter"/>
</dbReference>
<keyword evidence="1" id="KW-0472">Membrane</keyword>
<evidence type="ECO:0000256" key="4">
    <source>
        <dbReference type="SAM" id="MobiDB-lite"/>
    </source>
</evidence>
<dbReference type="Gene3D" id="3.10.20.310">
    <property type="entry name" value="membrane protein fhac"/>
    <property type="match status" value="1"/>
</dbReference>
<feature type="compositionally biased region" description="Low complexity" evidence="4">
    <location>
        <begin position="12"/>
        <end position="23"/>
    </location>
</feature>
<sequence>MTSSLTRRPTADDAASPAATHRSAPAAGTAAAAWPNVRHLAAFVALVVTILGLGAVPSVQASSEPAATTAASAPSPATSAAPVPFDAGKADAGITGKEASGRVFTAMEFDIRGATLLERGEIEEVVYPFLGPDKTADDMEQARAALEQLYQRKGYQTVVVSVPPQNPDSGVIRLQVTEAKVGRLRVRGARYHSPEQIKSEVPSLAEGQVPNVTRAEQELIAVNQQPDRRVFPVMRAGITPGTVDVDLQVEDSLPLHASSELNNRRSESTKPLRLVTSIGYDNLWQLGHSINFTHQVAPERPSDAQVYSGSYLARFPQLPGYAFLVYGYTSDSNVATVGTTNVIGAGKAVGGRVIRTLPGTTQFFQSVSGGLDYKDFDENVALGGSEIQTPITYYPFTIGYSAQVFKERSTVNLGADVVFSFRGLGSDNAEFDQKRYEASDSFIYLRTTADYTQTLPYDLALFTRFEGQIANGPLISNEQLAVGGLDTVRGFLEAIVLGDYGVVGSLELRSPSVGKYIDPRVNDWRFHAFLDAASASIYQPLPGQQQTYGLASVGVGTRLKLLEALNGSVDLAFPILSNGVNANDGESVLFRVWGEL</sequence>
<dbReference type="PANTHER" id="PTHR34597:SF6">
    <property type="entry name" value="BLR6126 PROTEIN"/>
    <property type="match status" value="1"/>
</dbReference>
<keyword evidence="2" id="KW-0812">Transmembrane</keyword>
<reference evidence="7 8" key="1">
    <citation type="submission" date="2020-05" db="EMBL/GenBank/DDBJ databases">
        <title>Complete closed genome sequence of Defluviicoccus vanus.</title>
        <authorList>
            <person name="Bessarab I."/>
            <person name="Arumugam K."/>
            <person name="Maszenan A.M."/>
            <person name="Seviour R.J."/>
            <person name="Williams R.B."/>
        </authorList>
    </citation>
    <scope>NUCLEOTIDE SEQUENCE [LARGE SCALE GENOMIC DNA]</scope>
    <source>
        <strain evidence="7 8">Ben 114</strain>
    </source>
</reference>
<dbReference type="AlphaFoldDB" id="A0A7H1N0F5"/>
<feature type="domain" description="Polypeptide-transport-associated ShlB-type" evidence="6">
    <location>
        <begin position="105"/>
        <end position="178"/>
    </location>
</feature>
<dbReference type="RefSeq" id="WP_190262698.1">
    <property type="nucleotide sequence ID" value="NZ_CP053923.1"/>
</dbReference>
<proteinExistence type="predicted"/>
<evidence type="ECO:0000313" key="7">
    <source>
        <dbReference type="EMBL" id="QNT69191.1"/>
    </source>
</evidence>
<dbReference type="InterPro" id="IPR013686">
    <property type="entry name" value="Polypept-transport_assoc_ShlB"/>
</dbReference>
<evidence type="ECO:0000256" key="1">
    <source>
        <dbReference type="ARBA" id="ARBA00022452"/>
    </source>
</evidence>
<dbReference type="InterPro" id="IPR005565">
    <property type="entry name" value="Hemolysn_activator_HlyB_C"/>
</dbReference>
<evidence type="ECO:0000256" key="3">
    <source>
        <dbReference type="ARBA" id="ARBA00023237"/>
    </source>
</evidence>
<keyword evidence="8" id="KW-1185">Reference proteome</keyword>
<dbReference type="Pfam" id="PF08479">
    <property type="entry name" value="POTRA_2"/>
    <property type="match status" value="1"/>
</dbReference>
<protein>
    <submittedName>
        <fullName evidence="7">ShlB/FhaC/HecB family hemolysin secretion/activation protein</fullName>
    </submittedName>
</protein>
<dbReference type="Pfam" id="PF03865">
    <property type="entry name" value="ShlB"/>
    <property type="match status" value="1"/>
</dbReference>